<gene>
    <name evidence="1" type="ORF">SDC9_164918</name>
</gene>
<sequence length="86" mass="10155">MVVYAHHHVHEHQHRHRDAYEKDEEEVLPCLAVLYVVYVRRCLFQYFVAAFFNSSFKDLKCYGVVSSYKDALRCQVDGCIGHSLYL</sequence>
<comment type="caution">
    <text evidence="1">The sequence shown here is derived from an EMBL/GenBank/DDBJ whole genome shotgun (WGS) entry which is preliminary data.</text>
</comment>
<dbReference type="AlphaFoldDB" id="A0A645G0C8"/>
<reference evidence="1" key="1">
    <citation type="submission" date="2019-08" db="EMBL/GenBank/DDBJ databases">
        <authorList>
            <person name="Kucharzyk K."/>
            <person name="Murdoch R.W."/>
            <person name="Higgins S."/>
            <person name="Loffler F."/>
        </authorList>
    </citation>
    <scope>NUCLEOTIDE SEQUENCE</scope>
</reference>
<protein>
    <submittedName>
        <fullName evidence="1">Uncharacterized protein</fullName>
    </submittedName>
</protein>
<accession>A0A645G0C8</accession>
<evidence type="ECO:0000313" key="1">
    <source>
        <dbReference type="EMBL" id="MPN17564.1"/>
    </source>
</evidence>
<dbReference type="EMBL" id="VSSQ01064728">
    <property type="protein sequence ID" value="MPN17564.1"/>
    <property type="molecule type" value="Genomic_DNA"/>
</dbReference>
<name>A0A645G0C8_9ZZZZ</name>
<proteinExistence type="predicted"/>
<organism evidence="1">
    <name type="scientific">bioreactor metagenome</name>
    <dbReference type="NCBI Taxonomy" id="1076179"/>
    <lineage>
        <taxon>unclassified sequences</taxon>
        <taxon>metagenomes</taxon>
        <taxon>ecological metagenomes</taxon>
    </lineage>
</organism>